<comment type="caution">
    <text evidence="1">The sequence shown here is derived from an EMBL/GenBank/DDBJ whole genome shotgun (WGS) entry which is preliminary data.</text>
</comment>
<protein>
    <submittedName>
        <fullName evidence="1">Uncharacterized protein</fullName>
    </submittedName>
</protein>
<proteinExistence type="predicted"/>
<evidence type="ECO:0000313" key="2">
    <source>
        <dbReference type="Proteomes" id="UP001054837"/>
    </source>
</evidence>
<gene>
    <name evidence="1" type="ORF">CDAR_85931</name>
</gene>
<accession>A0AAV4N739</accession>
<organism evidence="1 2">
    <name type="scientific">Caerostris darwini</name>
    <dbReference type="NCBI Taxonomy" id="1538125"/>
    <lineage>
        <taxon>Eukaryota</taxon>
        <taxon>Metazoa</taxon>
        <taxon>Ecdysozoa</taxon>
        <taxon>Arthropoda</taxon>
        <taxon>Chelicerata</taxon>
        <taxon>Arachnida</taxon>
        <taxon>Araneae</taxon>
        <taxon>Araneomorphae</taxon>
        <taxon>Entelegynae</taxon>
        <taxon>Araneoidea</taxon>
        <taxon>Araneidae</taxon>
        <taxon>Caerostris</taxon>
    </lineage>
</organism>
<sequence length="74" mass="8209">MANGFARACPWPGMNNLSAPCKFGSELSTRIFDEKQKLLVGVKEKVAAVMLLSSRQTSLEEIYITVFNSLLFIP</sequence>
<reference evidence="1 2" key="1">
    <citation type="submission" date="2021-06" db="EMBL/GenBank/DDBJ databases">
        <title>Caerostris darwini draft genome.</title>
        <authorList>
            <person name="Kono N."/>
            <person name="Arakawa K."/>
        </authorList>
    </citation>
    <scope>NUCLEOTIDE SEQUENCE [LARGE SCALE GENOMIC DNA]</scope>
</reference>
<name>A0AAV4N739_9ARAC</name>
<dbReference type="EMBL" id="BPLQ01001188">
    <property type="protein sequence ID" value="GIX79511.1"/>
    <property type="molecule type" value="Genomic_DNA"/>
</dbReference>
<keyword evidence="2" id="KW-1185">Reference proteome</keyword>
<evidence type="ECO:0000313" key="1">
    <source>
        <dbReference type="EMBL" id="GIX79511.1"/>
    </source>
</evidence>
<dbReference type="AlphaFoldDB" id="A0AAV4N739"/>
<dbReference type="Proteomes" id="UP001054837">
    <property type="component" value="Unassembled WGS sequence"/>
</dbReference>